<dbReference type="STRING" id="2018661.A0A2A2LAU8"/>
<dbReference type="InterPro" id="IPR011009">
    <property type="entry name" value="Kinase-like_dom_sf"/>
</dbReference>
<dbReference type="Proteomes" id="UP000218231">
    <property type="component" value="Unassembled WGS sequence"/>
</dbReference>
<accession>A0A2A2LAU8</accession>
<keyword evidence="4" id="KW-1185">Reference proteome</keyword>
<dbReference type="SUPFAM" id="SSF56112">
    <property type="entry name" value="Protein kinase-like (PK-like)"/>
    <property type="match status" value="1"/>
</dbReference>
<dbReference type="SUPFAM" id="SSF48371">
    <property type="entry name" value="ARM repeat"/>
    <property type="match status" value="1"/>
</dbReference>
<dbReference type="AlphaFoldDB" id="A0A2A2LAU8"/>
<dbReference type="InterPro" id="IPR021133">
    <property type="entry name" value="HEAT_type_2"/>
</dbReference>
<feature type="compositionally biased region" description="Basic and acidic residues" evidence="2">
    <location>
        <begin position="619"/>
        <end position="630"/>
    </location>
</feature>
<evidence type="ECO:0000256" key="1">
    <source>
        <dbReference type="PROSITE-ProRule" id="PRU00103"/>
    </source>
</evidence>
<dbReference type="PANTHER" id="PTHR12984">
    <property type="entry name" value="SCY1-RELATED S/T PROTEIN KINASE-LIKE"/>
    <property type="match status" value="1"/>
</dbReference>
<dbReference type="PANTHER" id="PTHR12984:SF3">
    <property type="entry name" value="N-TERMINAL KINASE-LIKE PROTEIN"/>
    <property type="match status" value="1"/>
</dbReference>
<feature type="compositionally biased region" description="Polar residues" evidence="2">
    <location>
        <begin position="704"/>
        <end position="717"/>
    </location>
</feature>
<feature type="region of interest" description="Disordered" evidence="2">
    <location>
        <begin position="616"/>
        <end position="768"/>
    </location>
</feature>
<feature type="compositionally biased region" description="Polar residues" evidence="2">
    <location>
        <begin position="574"/>
        <end position="583"/>
    </location>
</feature>
<feature type="compositionally biased region" description="Basic and acidic residues" evidence="2">
    <location>
        <begin position="652"/>
        <end position="666"/>
    </location>
</feature>
<evidence type="ECO:0000313" key="4">
    <source>
        <dbReference type="Proteomes" id="UP000218231"/>
    </source>
</evidence>
<name>A0A2A2LAU8_9BILA</name>
<dbReference type="Gene3D" id="1.10.510.10">
    <property type="entry name" value="Transferase(Phosphotransferase) domain 1"/>
    <property type="match status" value="1"/>
</dbReference>
<dbReference type="Gene3D" id="3.30.200.20">
    <property type="entry name" value="Phosphorylase Kinase, domain 1"/>
    <property type="match status" value="1"/>
</dbReference>
<evidence type="ECO:0000256" key="2">
    <source>
        <dbReference type="SAM" id="MobiDB-lite"/>
    </source>
</evidence>
<proteinExistence type="predicted"/>
<evidence type="ECO:0008006" key="5">
    <source>
        <dbReference type="Google" id="ProtNLM"/>
    </source>
</evidence>
<dbReference type="Gene3D" id="1.25.10.10">
    <property type="entry name" value="Leucine-rich Repeat Variant"/>
    <property type="match status" value="1"/>
</dbReference>
<feature type="repeat" description="HEAT" evidence="1">
    <location>
        <begin position="473"/>
        <end position="511"/>
    </location>
</feature>
<reference evidence="3 4" key="1">
    <citation type="journal article" date="2017" name="Curr. Biol.">
        <title>Genome architecture and evolution of a unichromosomal asexual nematode.</title>
        <authorList>
            <person name="Fradin H."/>
            <person name="Zegar C."/>
            <person name="Gutwein M."/>
            <person name="Lucas J."/>
            <person name="Kovtun M."/>
            <person name="Corcoran D."/>
            <person name="Baugh L.R."/>
            <person name="Kiontke K."/>
            <person name="Gunsalus K."/>
            <person name="Fitch D.H."/>
            <person name="Piano F."/>
        </authorList>
    </citation>
    <scope>NUCLEOTIDE SEQUENCE [LARGE SCALE GENOMIC DNA]</scope>
    <source>
        <strain evidence="3">PF1309</strain>
    </source>
</reference>
<gene>
    <name evidence="3" type="ORF">WR25_19280</name>
</gene>
<dbReference type="InterPro" id="IPR011989">
    <property type="entry name" value="ARM-like"/>
</dbReference>
<dbReference type="EMBL" id="LIAE01006968">
    <property type="protein sequence ID" value="PAV83310.1"/>
    <property type="molecule type" value="Genomic_DNA"/>
</dbReference>
<protein>
    <recommendedName>
        <fullName evidence="5">Protein kinase domain-containing protein</fullName>
    </recommendedName>
</protein>
<organism evidence="3 4">
    <name type="scientific">Diploscapter pachys</name>
    <dbReference type="NCBI Taxonomy" id="2018661"/>
    <lineage>
        <taxon>Eukaryota</taxon>
        <taxon>Metazoa</taxon>
        <taxon>Ecdysozoa</taxon>
        <taxon>Nematoda</taxon>
        <taxon>Chromadorea</taxon>
        <taxon>Rhabditida</taxon>
        <taxon>Rhabditina</taxon>
        <taxon>Rhabditomorpha</taxon>
        <taxon>Rhabditoidea</taxon>
        <taxon>Rhabditidae</taxon>
        <taxon>Diploscapter</taxon>
    </lineage>
</organism>
<dbReference type="InterPro" id="IPR016024">
    <property type="entry name" value="ARM-type_fold"/>
</dbReference>
<feature type="region of interest" description="Disordered" evidence="2">
    <location>
        <begin position="536"/>
        <end position="588"/>
    </location>
</feature>
<evidence type="ECO:0000313" key="3">
    <source>
        <dbReference type="EMBL" id="PAV83310.1"/>
    </source>
</evidence>
<feature type="compositionally biased region" description="Basic and acidic residues" evidence="2">
    <location>
        <begin position="553"/>
        <end position="573"/>
    </location>
</feature>
<feature type="compositionally biased region" description="Polar residues" evidence="2">
    <location>
        <begin position="685"/>
        <end position="695"/>
    </location>
</feature>
<feature type="compositionally biased region" description="Basic and acidic residues" evidence="2">
    <location>
        <begin position="757"/>
        <end position="768"/>
    </location>
</feature>
<comment type="caution">
    <text evidence="3">The sequence shown here is derived from an EMBL/GenBank/DDBJ whole genome shotgun (WGS) entry which is preliminary data.</text>
</comment>
<dbReference type="InterPro" id="IPR051177">
    <property type="entry name" value="CIK-Related_Protein"/>
</dbReference>
<dbReference type="PROSITE" id="PS50077">
    <property type="entry name" value="HEAT_REPEAT"/>
    <property type="match status" value="1"/>
</dbReference>
<sequence>MASVLSSFFARDPKAAFGYEIPTSANETLDGGISIGDSFKKAEKDELATVFWSNSFEGVGKLKSLAQKLKTMRHPNILTFLDSLEVENSFYLVTERCRPLSIYLQESPYAADHKELVVSWGIFQILSTLKFLHELNLSHNRIRYSVFVTAAGDWKVSELQDTSQFRTPINDFNHLAILIWELFNSFSAAITKPPESAGRIPSRLHKLYKSLAAPNSRMTANELIRESRSAGGFFKNKFVDTLLFLEEFQLKEANEKQAFFHSLRENLDIFPDDIAKYKILPKLIMAYEYGDAGPNIMIPLFKLGRLLAEDEYQRRIVPCLVKLFGSPDRTTRVKLLEKIDEFAPHLTSAVINEKIFGNLCSGFMDTSPAVRESTVKAMVSLADKLNYNNLNVELMKYLARLQGGDENGGIRTNATICLGKIGQLLAPGKRQTILLSAFTRGMKDPFPPARMAAVLALAATQQFYTIMEIANRVLPALTPLSCDPEKQVRDQAFKTIKGFLEKLEKASENPETIPELEAQVPQWASWALKSLSGKFYKGAPPPQNQNPQSTADGKPEDKEKEGGGLKEKGDSKSRSITPTPVSSINDGWDNDDDNFGIFIFLFSILFEFLKSTDDANDWGDVKPEKAKEDKNDDDDWSSGWETGPAKTASIQKKTENLRIGVKKPEPPAKTAGIKSGWEAEETPSGWKQSSSNDGWDTSEFDASPTFSSPVKPTTTSANKDKEARRAELAARNEARKKELAEKRAARSGAMKLGGATKTEKKIDDFSDW</sequence>
<feature type="compositionally biased region" description="Basic and acidic residues" evidence="2">
    <location>
        <begin position="718"/>
        <end position="744"/>
    </location>
</feature>
<dbReference type="OrthoDB" id="447103at2759"/>